<keyword evidence="2" id="KW-1185">Reference proteome</keyword>
<dbReference type="EMBL" id="SRMA01025988">
    <property type="protein sequence ID" value="TRY89298.1"/>
    <property type="molecule type" value="Genomic_DNA"/>
</dbReference>
<comment type="caution">
    <text evidence="1">The sequence shown here is derived from an EMBL/GenBank/DDBJ whole genome shotgun (WGS) entry which is preliminary data.</text>
</comment>
<protein>
    <submittedName>
        <fullName evidence="1">Uncharacterized protein</fullName>
    </submittedName>
</protein>
<evidence type="ECO:0000313" key="2">
    <source>
        <dbReference type="Proteomes" id="UP000316079"/>
    </source>
</evidence>
<sequence>MKEHSSQMNPPFFFYWKTSLQVIFCQTS</sequence>
<organism evidence="1 2">
    <name type="scientific">Danionella cerebrum</name>
    <dbReference type="NCBI Taxonomy" id="2873325"/>
    <lineage>
        <taxon>Eukaryota</taxon>
        <taxon>Metazoa</taxon>
        <taxon>Chordata</taxon>
        <taxon>Craniata</taxon>
        <taxon>Vertebrata</taxon>
        <taxon>Euteleostomi</taxon>
        <taxon>Actinopterygii</taxon>
        <taxon>Neopterygii</taxon>
        <taxon>Teleostei</taxon>
        <taxon>Ostariophysi</taxon>
        <taxon>Cypriniformes</taxon>
        <taxon>Danionidae</taxon>
        <taxon>Danioninae</taxon>
        <taxon>Danionella</taxon>
    </lineage>
</organism>
<dbReference type="AlphaFoldDB" id="A0A553QH89"/>
<dbReference type="Proteomes" id="UP000316079">
    <property type="component" value="Unassembled WGS sequence"/>
</dbReference>
<reference evidence="1 2" key="1">
    <citation type="journal article" date="2019" name="Sci. Data">
        <title>Hybrid genome assembly and annotation of Danionella translucida.</title>
        <authorList>
            <person name="Kadobianskyi M."/>
            <person name="Schulze L."/>
            <person name="Schuelke M."/>
            <person name="Judkewitz B."/>
        </authorList>
    </citation>
    <scope>NUCLEOTIDE SEQUENCE [LARGE SCALE GENOMIC DNA]</scope>
    <source>
        <strain evidence="1 2">Bolton</strain>
    </source>
</reference>
<gene>
    <name evidence="1" type="ORF">DNTS_003468</name>
</gene>
<accession>A0A553QH89</accession>
<evidence type="ECO:0000313" key="1">
    <source>
        <dbReference type="EMBL" id="TRY89298.1"/>
    </source>
</evidence>
<proteinExistence type="predicted"/>
<name>A0A553QH89_9TELE</name>